<keyword evidence="5" id="KW-0547">Nucleotide-binding</keyword>
<dbReference type="NCBIfam" id="TIGR01007">
    <property type="entry name" value="eps_fam"/>
    <property type="match status" value="1"/>
</dbReference>
<keyword evidence="12" id="KW-0813">Transport</keyword>
<evidence type="ECO:0000256" key="3">
    <source>
        <dbReference type="ARBA" id="ARBA00011903"/>
    </source>
</evidence>
<evidence type="ECO:0000256" key="7">
    <source>
        <dbReference type="ARBA" id="ARBA00022840"/>
    </source>
</evidence>
<gene>
    <name evidence="12" type="ORF">B0A77_01800</name>
</gene>
<keyword evidence="6" id="KW-0418">Kinase</keyword>
<dbReference type="CDD" id="cd05387">
    <property type="entry name" value="BY-kinase"/>
    <property type="match status" value="1"/>
</dbReference>
<dbReference type="Pfam" id="PF13614">
    <property type="entry name" value="AAA_31"/>
    <property type="match status" value="1"/>
</dbReference>
<dbReference type="EMBL" id="PCMW01000010">
    <property type="protein sequence ID" value="PDS26650.1"/>
    <property type="molecule type" value="Genomic_DNA"/>
</dbReference>
<evidence type="ECO:0000313" key="13">
    <source>
        <dbReference type="Proteomes" id="UP000220828"/>
    </source>
</evidence>
<dbReference type="GO" id="GO:0004715">
    <property type="term" value="F:non-membrane spanning protein tyrosine kinase activity"/>
    <property type="evidence" value="ECO:0007669"/>
    <property type="project" value="UniProtKB-EC"/>
</dbReference>
<keyword evidence="12" id="KW-0762">Sugar transport</keyword>
<dbReference type="InterPro" id="IPR027417">
    <property type="entry name" value="P-loop_NTPase"/>
</dbReference>
<comment type="similarity">
    <text evidence="1">Belongs to the CpsD/CapB family.</text>
</comment>
<keyword evidence="7" id="KW-0067">ATP-binding</keyword>
<proteinExistence type="inferred from homology"/>
<dbReference type="GO" id="GO:0005886">
    <property type="term" value="C:plasma membrane"/>
    <property type="evidence" value="ECO:0007669"/>
    <property type="project" value="TreeGrafter"/>
</dbReference>
<dbReference type="InterPro" id="IPR050445">
    <property type="entry name" value="Bact_polysacc_biosynth/exp"/>
</dbReference>
<dbReference type="PANTHER" id="PTHR32309:SF13">
    <property type="entry name" value="FERRIC ENTEROBACTIN TRANSPORT PROTEIN FEPE"/>
    <property type="match status" value="1"/>
</dbReference>
<evidence type="ECO:0000256" key="10">
    <source>
        <dbReference type="SAM" id="Phobius"/>
    </source>
</evidence>
<feature type="domain" description="AAA" evidence="11">
    <location>
        <begin position="602"/>
        <end position="721"/>
    </location>
</feature>
<keyword evidence="8" id="KW-0829">Tyrosine-protein kinase</keyword>
<dbReference type="RefSeq" id="WP_097553342.1">
    <property type="nucleotide sequence ID" value="NZ_PCMW01000010.1"/>
</dbReference>
<name>A0A2H3KEG8_9FLAO</name>
<dbReference type="Gene3D" id="3.40.50.300">
    <property type="entry name" value="P-loop containing nucleotide triphosphate hydrolases"/>
    <property type="match status" value="1"/>
</dbReference>
<feature type="transmembrane region" description="Helical" evidence="10">
    <location>
        <begin position="21"/>
        <end position="44"/>
    </location>
</feature>
<sequence length="824" mass="93850">MLDIKDFTNSDSQPNFDFKGFLIKIISNWQWFLLSLVLSFIIAYQVNIRQQKIYGIGTTVSLKEESNPFFNSNTSLVFNWGGSSDQIKTIMTILKSRTHNEIVVDKLNFFIDYIKKEDYFKRDAYGEVPFYVTIDRTKNQVLEQDIIVKFIDKNLYTIKIDGAEETINVINYYKNISEVQRISKLETATFKIGEMIHLPYLNWHLQLKDHFKPEDIGQEFIVKFNRFDQVVAQYQEIKVSNDEKTGSILNLSLEGTNKARLVDYLNETVNVLIKSELDRKNQFATNTIRFIDSTLAATDKELKKTNSELEGFQNGKNIYEIEDGGKLFSDKLQKIEIEKDEITRKVAYVNSLKNYLRTNDDFSRLPAPSVAGIAEPNIVVNVSKLITLSISRSQMAYTVKSDKLYKDFENEMESVKGVLLENINSYKNTLNYDLAVVQKKAQEAEASLKEIPLQEQGLAKIKRKFALNENIYNTFLAKKSEAEIVKAANLSDIKFVDAAKDIGGGLLGPKTEVNYVIAIFLGILLPFLILMIVYIINNKIQSVEDIERLTKIPIIGVIGKKQMNSNLAVFERPRSALTEGFRSIRSSLQFIYKKKGNDDGAKVLMITSSIGGEGKTFCSMNIATIFALSEKKTIIIGMDLRKPKIFEDFEIENKVGVVNYLIGQKNIHEIVQKSHIPYLDIITSGPIPPNPSELILGNPMKELIQTLKTQYDYIILDTPPVGLVTDALELDQFCDAALYVVRQNYTKKDMITVLNNRNQRGELNNLSVILNGFENKAKYGYAYGYGFDYGYGYGNSSGYHDDENAHQSIFQKILSYFKFKKGGI</sequence>
<dbReference type="EC" id="2.7.10.2" evidence="3"/>
<dbReference type="GO" id="GO:0042802">
    <property type="term" value="F:identical protein binding"/>
    <property type="evidence" value="ECO:0007669"/>
    <property type="project" value="UniProtKB-ARBA"/>
</dbReference>
<comment type="similarity">
    <text evidence="2">Belongs to the etk/wzc family.</text>
</comment>
<evidence type="ECO:0000256" key="1">
    <source>
        <dbReference type="ARBA" id="ARBA00007316"/>
    </source>
</evidence>
<organism evidence="12 13">
    <name type="scientific">Flavobacterium branchiophilum</name>
    <dbReference type="NCBI Taxonomy" id="55197"/>
    <lineage>
        <taxon>Bacteria</taxon>
        <taxon>Pseudomonadati</taxon>
        <taxon>Bacteroidota</taxon>
        <taxon>Flavobacteriia</taxon>
        <taxon>Flavobacteriales</taxon>
        <taxon>Flavobacteriaceae</taxon>
        <taxon>Flavobacterium</taxon>
    </lineage>
</organism>
<dbReference type="PANTHER" id="PTHR32309">
    <property type="entry name" value="TYROSINE-PROTEIN KINASE"/>
    <property type="match status" value="1"/>
</dbReference>
<evidence type="ECO:0000259" key="11">
    <source>
        <dbReference type="Pfam" id="PF13614"/>
    </source>
</evidence>
<keyword evidence="10" id="KW-0812">Transmembrane</keyword>
<comment type="caution">
    <text evidence="12">The sequence shown here is derived from an EMBL/GenBank/DDBJ whole genome shotgun (WGS) entry which is preliminary data.</text>
</comment>
<evidence type="ECO:0000256" key="2">
    <source>
        <dbReference type="ARBA" id="ARBA00008883"/>
    </source>
</evidence>
<evidence type="ECO:0000256" key="4">
    <source>
        <dbReference type="ARBA" id="ARBA00022679"/>
    </source>
</evidence>
<dbReference type="FunFam" id="3.40.50.300:FF:000527">
    <property type="entry name" value="Tyrosine-protein kinase etk"/>
    <property type="match status" value="1"/>
</dbReference>
<dbReference type="AlphaFoldDB" id="A0A2H3KEG8"/>
<comment type="catalytic activity">
    <reaction evidence="9">
        <text>L-tyrosyl-[protein] + ATP = O-phospho-L-tyrosyl-[protein] + ADP + H(+)</text>
        <dbReference type="Rhea" id="RHEA:10596"/>
        <dbReference type="Rhea" id="RHEA-COMP:10136"/>
        <dbReference type="Rhea" id="RHEA-COMP:20101"/>
        <dbReference type="ChEBI" id="CHEBI:15378"/>
        <dbReference type="ChEBI" id="CHEBI:30616"/>
        <dbReference type="ChEBI" id="CHEBI:46858"/>
        <dbReference type="ChEBI" id="CHEBI:61978"/>
        <dbReference type="ChEBI" id="CHEBI:456216"/>
        <dbReference type="EC" id="2.7.10.2"/>
    </reaction>
</comment>
<evidence type="ECO:0000313" key="12">
    <source>
        <dbReference type="EMBL" id="PDS26650.1"/>
    </source>
</evidence>
<dbReference type="OrthoDB" id="9794577at2"/>
<dbReference type="SUPFAM" id="SSF52540">
    <property type="entry name" value="P-loop containing nucleoside triphosphate hydrolases"/>
    <property type="match status" value="1"/>
</dbReference>
<feature type="transmembrane region" description="Helical" evidence="10">
    <location>
        <begin position="515"/>
        <end position="536"/>
    </location>
</feature>
<dbReference type="Proteomes" id="UP000220828">
    <property type="component" value="Unassembled WGS sequence"/>
</dbReference>
<protein>
    <recommendedName>
        <fullName evidence="3">non-specific protein-tyrosine kinase</fullName>
        <ecNumber evidence="3">2.7.10.2</ecNumber>
    </recommendedName>
</protein>
<dbReference type="InterPro" id="IPR005702">
    <property type="entry name" value="Wzc-like_C"/>
</dbReference>
<dbReference type="InterPro" id="IPR025669">
    <property type="entry name" value="AAA_dom"/>
</dbReference>
<keyword evidence="4" id="KW-0808">Transferase</keyword>
<dbReference type="GO" id="GO:0005524">
    <property type="term" value="F:ATP binding"/>
    <property type="evidence" value="ECO:0007669"/>
    <property type="project" value="UniProtKB-KW"/>
</dbReference>
<evidence type="ECO:0000256" key="9">
    <source>
        <dbReference type="ARBA" id="ARBA00051245"/>
    </source>
</evidence>
<accession>A0A2H3KEG8</accession>
<evidence type="ECO:0000256" key="8">
    <source>
        <dbReference type="ARBA" id="ARBA00023137"/>
    </source>
</evidence>
<evidence type="ECO:0000256" key="6">
    <source>
        <dbReference type="ARBA" id="ARBA00022777"/>
    </source>
</evidence>
<reference evidence="12 13" key="1">
    <citation type="submission" date="2017-09" db="EMBL/GenBank/DDBJ databases">
        <title>Whole genomes of Flavobacteriaceae.</title>
        <authorList>
            <person name="Stine C."/>
            <person name="Li C."/>
            <person name="Tadesse D."/>
        </authorList>
    </citation>
    <scope>NUCLEOTIDE SEQUENCE [LARGE SCALE GENOMIC DNA]</scope>
    <source>
        <strain evidence="12 13">ATCC 35036</strain>
    </source>
</reference>
<keyword evidence="10" id="KW-1133">Transmembrane helix</keyword>
<evidence type="ECO:0000256" key="5">
    <source>
        <dbReference type="ARBA" id="ARBA00022741"/>
    </source>
</evidence>
<keyword evidence="10" id="KW-0472">Membrane</keyword>